<name>A0AAP0R534_LIQFO</name>
<evidence type="ECO:0000313" key="1">
    <source>
        <dbReference type="EMBL" id="KAK9269085.1"/>
    </source>
</evidence>
<comment type="caution">
    <text evidence="1">The sequence shown here is derived from an EMBL/GenBank/DDBJ whole genome shotgun (WGS) entry which is preliminary data.</text>
</comment>
<accession>A0AAP0R534</accession>
<evidence type="ECO:0000313" key="2">
    <source>
        <dbReference type="Proteomes" id="UP001415857"/>
    </source>
</evidence>
<reference evidence="1 2" key="1">
    <citation type="journal article" date="2024" name="Plant J.">
        <title>Genome sequences and population genomics reveal climatic adaptation and genomic divergence between two closely related sweetgum species.</title>
        <authorList>
            <person name="Xu W.Q."/>
            <person name="Ren C.Q."/>
            <person name="Zhang X.Y."/>
            <person name="Comes H.P."/>
            <person name="Liu X.H."/>
            <person name="Li Y.G."/>
            <person name="Kettle C.J."/>
            <person name="Jalonen R."/>
            <person name="Gaisberger H."/>
            <person name="Ma Y.Z."/>
            <person name="Qiu Y.X."/>
        </authorList>
    </citation>
    <scope>NUCLEOTIDE SEQUENCE [LARGE SCALE GENOMIC DNA]</scope>
    <source>
        <strain evidence="1">Hangzhou</strain>
    </source>
</reference>
<dbReference type="AlphaFoldDB" id="A0AAP0R534"/>
<protein>
    <submittedName>
        <fullName evidence="1">Uncharacterized protein</fullName>
    </submittedName>
</protein>
<keyword evidence="2" id="KW-1185">Reference proteome</keyword>
<dbReference type="EMBL" id="JBBPBK010000015">
    <property type="protein sequence ID" value="KAK9269085.1"/>
    <property type="molecule type" value="Genomic_DNA"/>
</dbReference>
<organism evidence="1 2">
    <name type="scientific">Liquidambar formosana</name>
    <name type="common">Formosan gum</name>
    <dbReference type="NCBI Taxonomy" id="63359"/>
    <lineage>
        <taxon>Eukaryota</taxon>
        <taxon>Viridiplantae</taxon>
        <taxon>Streptophyta</taxon>
        <taxon>Embryophyta</taxon>
        <taxon>Tracheophyta</taxon>
        <taxon>Spermatophyta</taxon>
        <taxon>Magnoliopsida</taxon>
        <taxon>eudicotyledons</taxon>
        <taxon>Gunneridae</taxon>
        <taxon>Pentapetalae</taxon>
        <taxon>Saxifragales</taxon>
        <taxon>Altingiaceae</taxon>
        <taxon>Liquidambar</taxon>
    </lineage>
</organism>
<sequence>MTARNSLLGLYSETVLFEEDWMKASVGDPIPLIKSMVAVPSNSDFTVSALLHHASSLVGPGVAFGSYSPPKVVPEAGRYRFTLGNSVSNRRTKSR</sequence>
<proteinExistence type="predicted"/>
<gene>
    <name evidence="1" type="ORF">L1049_000853</name>
</gene>
<dbReference type="Proteomes" id="UP001415857">
    <property type="component" value="Unassembled WGS sequence"/>
</dbReference>